<dbReference type="SUPFAM" id="SSF52047">
    <property type="entry name" value="RNI-like"/>
    <property type="match status" value="1"/>
</dbReference>
<evidence type="ECO:0000313" key="4">
    <source>
        <dbReference type="EMBL" id="PFX14598.1"/>
    </source>
</evidence>
<dbReference type="PANTHER" id="PTHR46312:SF2">
    <property type="entry name" value="NUCLEOTIDE-BINDING OLIGOMERIZATION DOMAIN-CONTAINING PROTEIN 2-LIKE"/>
    <property type="match status" value="1"/>
</dbReference>
<dbReference type="InterPro" id="IPR007111">
    <property type="entry name" value="NACHT_NTPase"/>
</dbReference>
<evidence type="ECO:0000259" key="3">
    <source>
        <dbReference type="PROSITE" id="PS50837"/>
    </source>
</evidence>
<dbReference type="InterPro" id="IPR027417">
    <property type="entry name" value="P-loop_NTPase"/>
</dbReference>
<organism evidence="4 5">
    <name type="scientific">Stylophora pistillata</name>
    <name type="common">Smooth cauliflower coral</name>
    <dbReference type="NCBI Taxonomy" id="50429"/>
    <lineage>
        <taxon>Eukaryota</taxon>
        <taxon>Metazoa</taxon>
        <taxon>Cnidaria</taxon>
        <taxon>Anthozoa</taxon>
        <taxon>Hexacorallia</taxon>
        <taxon>Scleractinia</taxon>
        <taxon>Astrocoeniina</taxon>
        <taxon>Pocilloporidae</taxon>
        <taxon>Stylophora</taxon>
    </lineage>
</organism>
<reference evidence="5" key="1">
    <citation type="journal article" date="2017" name="bioRxiv">
        <title>Comparative analysis of the genomes of Stylophora pistillata and Acropora digitifera provides evidence for extensive differences between species of corals.</title>
        <authorList>
            <person name="Voolstra C.R."/>
            <person name="Li Y."/>
            <person name="Liew Y.J."/>
            <person name="Baumgarten S."/>
            <person name="Zoccola D."/>
            <person name="Flot J.-F."/>
            <person name="Tambutte S."/>
            <person name="Allemand D."/>
            <person name="Aranda M."/>
        </authorList>
    </citation>
    <scope>NUCLEOTIDE SEQUENCE [LARGE SCALE GENOMIC DNA]</scope>
</reference>
<dbReference type="Gene3D" id="3.40.50.300">
    <property type="entry name" value="P-loop containing nucleotide triphosphate hydrolases"/>
    <property type="match status" value="1"/>
</dbReference>
<keyword evidence="5" id="KW-1185">Reference proteome</keyword>
<evidence type="ECO:0000313" key="5">
    <source>
        <dbReference type="Proteomes" id="UP000225706"/>
    </source>
</evidence>
<dbReference type="GO" id="GO:0005524">
    <property type="term" value="F:ATP binding"/>
    <property type="evidence" value="ECO:0007669"/>
    <property type="project" value="UniProtKB-KW"/>
</dbReference>
<dbReference type="InterPro" id="IPR032675">
    <property type="entry name" value="LRR_dom_sf"/>
</dbReference>
<feature type="domain" description="NACHT" evidence="3">
    <location>
        <begin position="772"/>
        <end position="896"/>
    </location>
</feature>
<comment type="caution">
    <text evidence="4">The sequence shown here is derived from an EMBL/GenBank/DDBJ whole genome shotgun (WGS) entry which is preliminary data.</text>
</comment>
<dbReference type="SUPFAM" id="SSF52540">
    <property type="entry name" value="P-loop containing nucleoside triphosphate hydrolases"/>
    <property type="match status" value="1"/>
</dbReference>
<dbReference type="PROSITE" id="PS50837">
    <property type="entry name" value="NACHT"/>
    <property type="match status" value="1"/>
</dbReference>
<dbReference type="PANTHER" id="PTHR46312">
    <property type="entry name" value="NACHT DOMAIN-CONTAINING PROTEIN"/>
    <property type="match status" value="1"/>
</dbReference>
<dbReference type="Gene3D" id="3.80.10.10">
    <property type="entry name" value="Ribonuclease Inhibitor"/>
    <property type="match status" value="1"/>
</dbReference>
<keyword evidence="2" id="KW-0067">ATP-binding</keyword>
<accession>A0A2B4RDY6</accession>
<gene>
    <name evidence="4" type="primary">nlrc4</name>
    <name evidence="4" type="ORF">AWC38_SpisGene21234</name>
</gene>
<dbReference type="EMBL" id="LSMT01000757">
    <property type="protein sequence ID" value="PFX14598.1"/>
    <property type="molecule type" value="Genomic_DNA"/>
</dbReference>
<evidence type="ECO:0000256" key="2">
    <source>
        <dbReference type="ARBA" id="ARBA00022840"/>
    </source>
</evidence>
<keyword evidence="1" id="KW-0547">Nucleotide-binding</keyword>
<evidence type="ECO:0000256" key="1">
    <source>
        <dbReference type="ARBA" id="ARBA00022741"/>
    </source>
</evidence>
<protein>
    <submittedName>
        <fullName evidence="4">NLR family CARD domain-containing protein 4</fullName>
    </submittedName>
</protein>
<name>A0A2B4RDY6_STYPI</name>
<dbReference type="OrthoDB" id="120976at2759"/>
<proteinExistence type="predicted"/>
<sequence length="1653" mass="189298">MEMTTNEQKRWMVVGIVMVEVIAPVMPDVVKQGMMSHYNQLDTILCPCKLNALTFADYRRNPSLKDLKFENINNNSQTHGKDKNKNKFNVSSELDLAELYLPDYLTTFSAFDESLDFSAILRLLGYSKTGPIFQSPDPMLLIQTAADTVRDHVRNKWAHAYLNEWTETFFNDCFTKFENLVKSVGNSGKEKSTLDQQAKLYYKNRISGIVASVQDQQQTLEATLEYHRHRIDEVEAIQADDAEEIKENYNSLVEKMKSGIFLGKVSVDTVRVHVRNKWAHGNLNEWTETFFNDCFTKFENLVKSVGISGKEKSTLDQLHDWQTKGCETDIGYAVDEQLLNLVQQTLGHFRKEFEALQSTVASIQDRQQTSEATLEYQQQRINKVEAIQAEDAKKTKENYNSLAEMIKNWISIVASVQDQQQTLEATLEYHRHRIDEVEAIQADDAEEIKENYNSLVEKMKSGIFLGKVSVDTVRVHVRNKWAHGNLNEWTETFFNDCFTKFENLVKSVGISGKEKSTLDQLHDWQTKGCETDIGYAVDEQLLNLVQQTLGHFRKEFEALQSTVASIQDRQQTSEATLEYQQQRINKVEAIQAEDAKKTKENYNSLAEMIKNWISIVASVQDQQQTLEATLEYHRHRIDEVEAIQADDAEEIKENYNSLVEKMKSGIFLGKVSVDTVRVHVRNKWAHASPPKKQFDLESFRTKLADHYKRTARVQTSVWSEKNKVCIDEVYSRLSMIKEECDAGCEAGCAEKHAVPATSRQLFDKLKNGRETKRILVDGQAGIGKSTFVMKLSLDWIESLEETNPLKKFKLVLLVKLREVSHCKTLEEVIRSSDLLPEEDEHVILDLLDYITENQKEVLFVFDGYDEYGMRKDSDVFKIFKRKKFRNCCVLVTTRSSQGDDLREFADVQAEVTGFSLEDIEKYLIKQLGQEEAEALLHHLKKQRLIDTAKVPILCLFFSILWKEKREKLTTENRTTVFLEIVQCILDYGYGKGASDQPRTVEDSKDILADIGEVALEGLLTDDLLFEYGKLKQIKGCNGIIKGFLQIIEDTENIRPSERVSFIHKTIQEFLAALFVVHKFVPKGNLGWLQEQAKDCESCLRLENVFLFVSGLSDVGVELVLRHLAVVEKEDQNLQFMQTVVLPGTSDTTCYDLTYLQERFHDLVFALFDEVQSEGRLLRHYLSCTGGVMVLSERLVKNLLECKDDIYDVLQVEIATVIFKTPKHHLTSLDEDFLKFFDNLDVAVKVTENSQALQLGDFYRKFFNWGGFGCMCNFSAVLFSNEESFSFYITDLLVACEFHERMFTGYSFYEYPVLYPNYECQKPVLLEHLVPQEYLCKTPGEVRSLLNAKTPSSAEYLLKYLKSLECFTTSSRVVLTAFGIIAGKSRYFNSVKLRIGKGGDFCDFLEPAKNLKDCSIQLLGDQQPTCTSAGVTRLSKLLPNFNNLSALHLNLKTCAEVLVKQLVAVITHRMVRILQLKEVDLAENTAIVLGGFVCKMSALKVLVINGKMNELGLAGMQALFGGFSQEIPLRELEISCFRVGKDGLRFLRNSFQFFPRLFKLRLVNLAIDDRDVCYLLGNVYFPELHKLNLSYNRLGHGITSIVGHIECFPKICQLVLEDVNCSEEDKEFIIEKVTMVRPRFGIFPMKKWHGAFQP</sequence>
<dbReference type="Pfam" id="PF05729">
    <property type="entry name" value="NACHT"/>
    <property type="match status" value="1"/>
</dbReference>
<dbReference type="Proteomes" id="UP000225706">
    <property type="component" value="Unassembled WGS sequence"/>
</dbReference>